<dbReference type="KEGG" id="pfy:PFICI_03423"/>
<keyword evidence="3" id="KW-1185">Reference proteome</keyword>
<sequence length="435" mass="46854">MRATSIAASSLLVASQALASVAPRQPYAHPAQPQHKRAVDECATTQKIAPKILIISMFYPEADIWYDNLPSSGYGDLFAQNISVPGLSPIYPQVHCTASGEICQVTAGEAEINAAASISSLMLSTKFDFTSTYILMNGIAGVSPKLATLGSVAISKFSVQVAQQYEFDIRDLNSSFPSGYIAYDTGFPGEYPQESYGTEVMELNEALRDLAFSFASQATLNDSTTAQTYRARYTTDDDAYAAAMAAPGVVKCDSATSDVYYSGNILAEAFDNTTKVWTNQTEYTYCMTAQEDSAVLQSIMRADLAGLADYARTILVRTASDFDRPPLDGTAYDHLLIDDQGGFTPAVENIYLAGIEIVKGILTSWNCTFAAGIEPTNYIGDIFGSLGGEPDFGLGSVFSGEGARTDGSSYTGYIKRSNYGRRGFYKSPKAARLMH</sequence>
<protein>
    <recommendedName>
        <fullName evidence="4">Purine nucleoside permease</fullName>
    </recommendedName>
</protein>
<dbReference type="GO" id="GO:0009116">
    <property type="term" value="P:nucleoside metabolic process"/>
    <property type="evidence" value="ECO:0007669"/>
    <property type="project" value="InterPro"/>
</dbReference>
<dbReference type="RefSeq" id="XP_007830195.1">
    <property type="nucleotide sequence ID" value="XM_007832004.1"/>
</dbReference>
<dbReference type="PANTHER" id="PTHR38643:SF1">
    <property type="entry name" value="PURINE NUCLEOSIDE PERMEASE C285.05-RELATED"/>
    <property type="match status" value="1"/>
</dbReference>
<dbReference type="InterPro" id="IPR035994">
    <property type="entry name" value="Nucleoside_phosphorylase_sf"/>
</dbReference>
<proteinExistence type="predicted"/>
<name>W3XH31_PESFW</name>
<dbReference type="GO" id="GO:0003824">
    <property type="term" value="F:catalytic activity"/>
    <property type="evidence" value="ECO:0007669"/>
    <property type="project" value="InterPro"/>
</dbReference>
<dbReference type="GO" id="GO:0005783">
    <property type="term" value="C:endoplasmic reticulum"/>
    <property type="evidence" value="ECO:0007669"/>
    <property type="project" value="TreeGrafter"/>
</dbReference>
<feature type="chain" id="PRO_5004835808" description="Purine nucleoside permease" evidence="1">
    <location>
        <begin position="20"/>
        <end position="435"/>
    </location>
</feature>
<dbReference type="OrthoDB" id="2331083at2759"/>
<evidence type="ECO:0000313" key="2">
    <source>
        <dbReference type="EMBL" id="ETS85398.1"/>
    </source>
</evidence>
<dbReference type="InParanoid" id="W3XH31"/>
<accession>W3XH31</accession>
<dbReference type="EMBL" id="KI912110">
    <property type="protein sequence ID" value="ETS85398.1"/>
    <property type="molecule type" value="Genomic_DNA"/>
</dbReference>
<evidence type="ECO:0008006" key="4">
    <source>
        <dbReference type="Google" id="ProtNLM"/>
    </source>
</evidence>
<dbReference type="HOGENOM" id="CLU_031475_0_1_1"/>
<gene>
    <name evidence="2" type="ORF">PFICI_03423</name>
</gene>
<dbReference type="PANTHER" id="PTHR38643">
    <property type="entry name" value="PURINE NUCLEOSIDE PERMEASE C285.05-RELATED"/>
    <property type="match status" value="1"/>
</dbReference>
<dbReference type="eggNOG" id="ENOG502QQPU">
    <property type="taxonomic scope" value="Eukaryota"/>
</dbReference>
<dbReference type="AlphaFoldDB" id="W3XH31"/>
<dbReference type="Pfam" id="PF06516">
    <property type="entry name" value="NUP"/>
    <property type="match status" value="1"/>
</dbReference>
<organism evidence="2 3">
    <name type="scientific">Pestalotiopsis fici (strain W106-1 / CGMCC3.15140)</name>
    <dbReference type="NCBI Taxonomy" id="1229662"/>
    <lineage>
        <taxon>Eukaryota</taxon>
        <taxon>Fungi</taxon>
        <taxon>Dikarya</taxon>
        <taxon>Ascomycota</taxon>
        <taxon>Pezizomycotina</taxon>
        <taxon>Sordariomycetes</taxon>
        <taxon>Xylariomycetidae</taxon>
        <taxon>Amphisphaeriales</taxon>
        <taxon>Sporocadaceae</taxon>
        <taxon>Pestalotiopsis</taxon>
    </lineage>
</organism>
<dbReference type="GeneID" id="19268436"/>
<evidence type="ECO:0000313" key="3">
    <source>
        <dbReference type="Proteomes" id="UP000030651"/>
    </source>
</evidence>
<dbReference type="Gene3D" id="3.40.50.1580">
    <property type="entry name" value="Nucleoside phosphorylase domain"/>
    <property type="match status" value="1"/>
</dbReference>
<dbReference type="OMA" id="WAHYLVE"/>
<dbReference type="InterPro" id="IPR009486">
    <property type="entry name" value="Pur_nuclsid_perm"/>
</dbReference>
<dbReference type="GO" id="GO:0055085">
    <property type="term" value="P:transmembrane transport"/>
    <property type="evidence" value="ECO:0007669"/>
    <property type="project" value="InterPro"/>
</dbReference>
<dbReference type="Proteomes" id="UP000030651">
    <property type="component" value="Unassembled WGS sequence"/>
</dbReference>
<keyword evidence="1" id="KW-0732">Signal</keyword>
<reference evidence="3" key="1">
    <citation type="journal article" date="2015" name="BMC Genomics">
        <title>Genomic and transcriptomic analysis of the endophytic fungus Pestalotiopsis fici reveals its lifestyle and high potential for synthesis of natural products.</title>
        <authorList>
            <person name="Wang X."/>
            <person name="Zhang X."/>
            <person name="Liu L."/>
            <person name="Xiang M."/>
            <person name="Wang W."/>
            <person name="Sun X."/>
            <person name="Che Y."/>
            <person name="Guo L."/>
            <person name="Liu G."/>
            <person name="Guo L."/>
            <person name="Wang C."/>
            <person name="Yin W.B."/>
            <person name="Stadler M."/>
            <person name="Zhang X."/>
            <person name="Liu X."/>
        </authorList>
    </citation>
    <scope>NUCLEOTIDE SEQUENCE [LARGE SCALE GENOMIC DNA]</scope>
    <source>
        <strain evidence="3">W106-1 / CGMCC3.15140</strain>
    </source>
</reference>
<feature type="signal peptide" evidence="1">
    <location>
        <begin position="1"/>
        <end position="19"/>
    </location>
</feature>
<evidence type="ECO:0000256" key="1">
    <source>
        <dbReference type="SAM" id="SignalP"/>
    </source>
</evidence>
<dbReference type="STRING" id="1229662.W3XH31"/>